<reference evidence="3" key="1">
    <citation type="submission" date="2016-06" db="UniProtKB">
        <authorList>
            <consortium name="WormBaseParasite"/>
        </authorList>
    </citation>
    <scope>IDENTIFICATION</scope>
</reference>
<dbReference type="WBParaSite" id="GPUH_0002308901-mRNA-1">
    <property type="protein sequence ID" value="GPUH_0002308901-mRNA-1"/>
    <property type="gene ID" value="GPUH_0002308901"/>
</dbReference>
<evidence type="ECO:0000313" key="3">
    <source>
        <dbReference type="WBParaSite" id="GPUH_0002308901-mRNA-1"/>
    </source>
</evidence>
<protein>
    <submittedName>
        <fullName evidence="3">Response regulatory domain-containing protein</fullName>
    </submittedName>
</protein>
<evidence type="ECO:0000313" key="2">
    <source>
        <dbReference type="Proteomes" id="UP000271098"/>
    </source>
</evidence>
<keyword evidence="2" id="KW-1185">Reference proteome</keyword>
<gene>
    <name evidence="1" type="ORF">GPUH_LOCUS23061</name>
</gene>
<proteinExistence type="predicted"/>
<dbReference type="EMBL" id="UYRT01096703">
    <property type="protein sequence ID" value="VDN40922.1"/>
    <property type="molecule type" value="Genomic_DNA"/>
</dbReference>
<organism evidence="3">
    <name type="scientific">Gongylonema pulchrum</name>
    <dbReference type="NCBI Taxonomy" id="637853"/>
    <lineage>
        <taxon>Eukaryota</taxon>
        <taxon>Metazoa</taxon>
        <taxon>Ecdysozoa</taxon>
        <taxon>Nematoda</taxon>
        <taxon>Chromadorea</taxon>
        <taxon>Rhabditida</taxon>
        <taxon>Spirurina</taxon>
        <taxon>Spiruromorpha</taxon>
        <taxon>Spiruroidea</taxon>
        <taxon>Gongylonematidae</taxon>
        <taxon>Gongylonema</taxon>
    </lineage>
</organism>
<dbReference type="AlphaFoldDB" id="A0A183EQ20"/>
<dbReference type="Proteomes" id="UP000271098">
    <property type="component" value="Unassembled WGS sequence"/>
</dbReference>
<name>A0A183EQ20_9BILA</name>
<evidence type="ECO:0000313" key="1">
    <source>
        <dbReference type="EMBL" id="VDN40922.1"/>
    </source>
</evidence>
<dbReference type="OrthoDB" id="14187at2759"/>
<reference evidence="1 2" key="2">
    <citation type="submission" date="2018-11" db="EMBL/GenBank/DDBJ databases">
        <authorList>
            <consortium name="Pathogen Informatics"/>
        </authorList>
    </citation>
    <scope>NUCLEOTIDE SEQUENCE [LARGE SCALE GENOMIC DNA]</scope>
</reference>
<accession>A0A183EQ20</accession>
<sequence>MTDKVLLVDVASLVAYIKNVFIGANAAALDEALAQSSHTDCIQKFISDPQVPMLVIDRIISRDDTSEETTAIVRIANETAKRTERTTSLLLLKCGSFIEADKTVEDQLYVLRFVLSLF</sequence>